<dbReference type="PANTHER" id="PTHR47681">
    <property type="entry name" value="PHOSPHATIDYLINOSITOL N-ACETYLGLUCOSAMINYLTRANSFERASE SUBUNIT P-RELATED"/>
    <property type="match status" value="1"/>
</dbReference>
<feature type="domain" description="PIG-P" evidence="6">
    <location>
        <begin position="91"/>
        <end position="206"/>
    </location>
</feature>
<reference evidence="7" key="2">
    <citation type="submission" date="2021-02" db="EMBL/GenBank/DDBJ databases">
        <authorList>
            <person name="Kimball J.A."/>
            <person name="Haas M.W."/>
            <person name="Macchietto M."/>
            <person name="Kono T."/>
            <person name="Duquette J."/>
            <person name="Shao M."/>
        </authorList>
    </citation>
    <scope>NUCLEOTIDE SEQUENCE</scope>
    <source>
        <tissue evidence="7">Fresh leaf tissue</tissue>
    </source>
</reference>
<comment type="caution">
    <text evidence="7">The sequence shown here is derived from an EMBL/GenBank/DDBJ whole genome shotgun (WGS) entry which is preliminary data.</text>
</comment>
<evidence type="ECO:0000256" key="2">
    <source>
        <dbReference type="ARBA" id="ARBA00022692"/>
    </source>
</evidence>
<reference evidence="7" key="1">
    <citation type="journal article" date="2021" name="bioRxiv">
        <title>Whole Genome Assembly and Annotation of Northern Wild Rice, Zizania palustris L., Supports a Whole Genome Duplication in the Zizania Genus.</title>
        <authorList>
            <person name="Haas M."/>
            <person name="Kono T."/>
            <person name="Macchietto M."/>
            <person name="Millas R."/>
            <person name="McGilp L."/>
            <person name="Shao M."/>
            <person name="Duquette J."/>
            <person name="Hirsch C.N."/>
            <person name="Kimball J."/>
        </authorList>
    </citation>
    <scope>NUCLEOTIDE SEQUENCE</scope>
    <source>
        <tissue evidence="7">Fresh leaf tissue</tissue>
    </source>
</reference>
<evidence type="ECO:0000313" key="7">
    <source>
        <dbReference type="EMBL" id="KAG8089312.1"/>
    </source>
</evidence>
<evidence type="ECO:0000313" key="8">
    <source>
        <dbReference type="Proteomes" id="UP000729402"/>
    </source>
</evidence>
<keyword evidence="8" id="KW-1185">Reference proteome</keyword>
<dbReference type="PANTHER" id="PTHR47681:SF3">
    <property type="entry name" value="PHOSPHATIDYLINOSITOL N-ACETYLGLUCOSAMINYLTRANSFERASE SUBUNIT P-RELATED"/>
    <property type="match status" value="1"/>
</dbReference>
<organism evidence="7 8">
    <name type="scientific">Zizania palustris</name>
    <name type="common">Northern wild rice</name>
    <dbReference type="NCBI Taxonomy" id="103762"/>
    <lineage>
        <taxon>Eukaryota</taxon>
        <taxon>Viridiplantae</taxon>
        <taxon>Streptophyta</taxon>
        <taxon>Embryophyta</taxon>
        <taxon>Tracheophyta</taxon>
        <taxon>Spermatophyta</taxon>
        <taxon>Magnoliopsida</taxon>
        <taxon>Liliopsida</taxon>
        <taxon>Poales</taxon>
        <taxon>Poaceae</taxon>
        <taxon>BOP clade</taxon>
        <taxon>Oryzoideae</taxon>
        <taxon>Oryzeae</taxon>
        <taxon>Zizaniinae</taxon>
        <taxon>Zizania</taxon>
    </lineage>
</organism>
<keyword evidence="3 5" id="KW-1133">Transmembrane helix</keyword>
<dbReference type="GO" id="GO:0016020">
    <property type="term" value="C:membrane"/>
    <property type="evidence" value="ECO:0007669"/>
    <property type="project" value="UniProtKB-SubCell"/>
</dbReference>
<evidence type="ECO:0000259" key="6">
    <source>
        <dbReference type="Pfam" id="PF08510"/>
    </source>
</evidence>
<keyword evidence="4 5" id="KW-0472">Membrane</keyword>
<evidence type="ECO:0000256" key="4">
    <source>
        <dbReference type="ARBA" id="ARBA00023136"/>
    </source>
</evidence>
<evidence type="ECO:0000256" key="3">
    <source>
        <dbReference type="ARBA" id="ARBA00022989"/>
    </source>
</evidence>
<keyword evidence="2 5" id="KW-0812">Transmembrane</keyword>
<dbReference type="AlphaFoldDB" id="A0A8J5WJ52"/>
<dbReference type="EMBL" id="JAAALK010000081">
    <property type="protein sequence ID" value="KAG8089312.1"/>
    <property type="molecule type" value="Genomic_DNA"/>
</dbReference>
<dbReference type="InterPro" id="IPR013717">
    <property type="entry name" value="PIG-P"/>
</dbReference>
<dbReference type="Pfam" id="PF08510">
    <property type="entry name" value="PIG-P"/>
    <property type="match status" value="1"/>
</dbReference>
<gene>
    <name evidence="7" type="ORF">GUJ93_ZPchr0011g28006</name>
</gene>
<sequence>MPKKSKRNRPGNCPVLASFSPVLFRRSDSHLAHRFRSYEEGPLEHSTHEMEPFPHASKLPSETVVSFSLVDAGAVELVADHVVREEGRPISEVYGFVGSITTTVATAIYLIWAYTPEHCLHSVSITYYPSRYWALAAPLFVIVVVALSMVIYMSFNLLATPPPTSFDTIFDKQSRERAMFYPAMVVESPIEPISDISIAEINSLIFGHQDES</sequence>
<proteinExistence type="predicted"/>
<accession>A0A8J5WJ52</accession>
<protein>
    <recommendedName>
        <fullName evidence="6">PIG-P domain-containing protein</fullName>
    </recommendedName>
</protein>
<feature type="transmembrane region" description="Helical" evidence="5">
    <location>
        <begin position="93"/>
        <end position="112"/>
    </location>
</feature>
<dbReference type="Proteomes" id="UP000729402">
    <property type="component" value="Unassembled WGS sequence"/>
</dbReference>
<feature type="transmembrane region" description="Helical" evidence="5">
    <location>
        <begin position="132"/>
        <end position="155"/>
    </location>
</feature>
<evidence type="ECO:0000256" key="1">
    <source>
        <dbReference type="ARBA" id="ARBA00004141"/>
    </source>
</evidence>
<name>A0A8J5WJ52_ZIZPA</name>
<dbReference type="OrthoDB" id="690928at2759"/>
<comment type="subcellular location">
    <subcellularLocation>
        <location evidence="1">Membrane</location>
        <topology evidence="1">Multi-pass membrane protein</topology>
    </subcellularLocation>
</comment>
<evidence type="ECO:0000256" key="5">
    <source>
        <dbReference type="SAM" id="Phobius"/>
    </source>
</evidence>